<sequence length="39" mass="4394">MASLAPVTAYVPLASKETKWGVWTVLTRRRPGHSGRLYH</sequence>
<accession>A0A649VCC3</accession>
<reference evidence="1 2" key="1">
    <citation type="submission" date="2019-10" db="EMBL/GenBank/DDBJ databases">
        <authorList>
            <person name="Garlena R.A."/>
            <person name="Russell D.A."/>
            <person name="Pope W.H."/>
            <person name="Jacobs-Sera D."/>
            <person name="Hatfull G.F."/>
        </authorList>
    </citation>
    <scope>NUCLEOTIDE SEQUENCE [LARGE SCALE GENOMIC DNA]</scope>
</reference>
<dbReference type="Proteomes" id="UP000424201">
    <property type="component" value="Genome"/>
</dbReference>
<evidence type="ECO:0000313" key="2">
    <source>
        <dbReference type="Proteomes" id="UP000424201"/>
    </source>
</evidence>
<organism evidence="1 2">
    <name type="scientific">Mycobacterium phage MaryV</name>
    <dbReference type="NCBI Taxonomy" id="2656593"/>
    <lineage>
        <taxon>Viruses</taxon>
        <taxon>Duplodnaviria</taxon>
        <taxon>Heunggongvirae</taxon>
        <taxon>Uroviricota</taxon>
        <taxon>Caudoviricetes</taxon>
        <taxon>Vilmaviridae</taxon>
        <taxon>Wildcatvirus</taxon>
        <taxon>Wildcatvirus wildcat</taxon>
        <taxon>Mycobacterium virus Wildcat</taxon>
    </lineage>
</organism>
<name>A0A649VCC3_9CAUD</name>
<proteinExistence type="predicted"/>
<gene>
    <name evidence="1" type="primary">111</name>
    <name evidence="1" type="ORF">PBI_MARYV_111</name>
</gene>
<evidence type="ECO:0000313" key="1">
    <source>
        <dbReference type="EMBL" id="QGJ89991.1"/>
    </source>
</evidence>
<dbReference type="EMBL" id="MN585992">
    <property type="protein sequence ID" value="QGJ89991.1"/>
    <property type="molecule type" value="Genomic_DNA"/>
</dbReference>
<protein>
    <submittedName>
        <fullName evidence="1">Uncharacterized protein</fullName>
    </submittedName>
</protein>